<evidence type="ECO:0000313" key="3">
    <source>
        <dbReference type="Proteomes" id="UP001259803"/>
    </source>
</evidence>
<proteinExistence type="predicted"/>
<protein>
    <recommendedName>
        <fullName evidence="4">TPM domain-containing protein</fullName>
    </recommendedName>
</protein>
<dbReference type="Proteomes" id="UP001259803">
    <property type="component" value="Unassembled WGS sequence"/>
</dbReference>
<comment type="caution">
    <text evidence="2">The sequence shown here is derived from an EMBL/GenBank/DDBJ whole genome shotgun (WGS) entry which is preliminary data.</text>
</comment>
<reference evidence="2 3" key="1">
    <citation type="submission" date="2023-09" db="EMBL/GenBank/DDBJ databases">
        <authorList>
            <person name="Rey-Velasco X."/>
        </authorList>
    </citation>
    <scope>NUCLEOTIDE SEQUENCE [LARGE SCALE GENOMIC DNA]</scope>
    <source>
        <strain evidence="2 3">F390</strain>
    </source>
</reference>
<evidence type="ECO:0000256" key="1">
    <source>
        <dbReference type="SAM" id="Phobius"/>
    </source>
</evidence>
<keyword evidence="3" id="KW-1185">Reference proteome</keyword>
<sequence length="225" mass="23967">MNALLGDEDHAAVSAAVAEAEARTSGEIVTVLAERSDSYHDIALAWAALAGMSLLVLASIFPAPLIELMSAADAGWGAQPGAGAILAAGAMIAIAGFLICWFAQTMDKVRFALVPGGVRTARVHARALTIFKVGAERRTKGHTGIIIYLSLRERRAEILADQAIAGRVSEDVWGEAMAAMLFELKQGRTAPAMIVAVRQVGLVLAEHFPRETDDRNELPDRLIEL</sequence>
<feature type="transmembrane region" description="Helical" evidence="1">
    <location>
        <begin position="81"/>
        <end position="103"/>
    </location>
</feature>
<dbReference type="EMBL" id="JAVRHS010000002">
    <property type="protein sequence ID" value="MDT0575392.1"/>
    <property type="molecule type" value="Genomic_DNA"/>
</dbReference>
<dbReference type="Gene3D" id="3.10.310.50">
    <property type="match status" value="1"/>
</dbReference>
<gene>
    <name evidence="2" type="ORF">RM533_04250</name>
</gene>
<name>A0ABU2ZFL4_9SPHN</name>
<feature type="transmembrane region" description="Helical" evidence="1">
    <location>
        <begin position="42"/>
        <end position="61"/>
    </location>
</feature>
<accession>A0ABU2ZFL4</accession>
<organism evidence="2 3">
    <name type="scientific">Croceicoccus esteveae</name>
    <dbReference type="NCBI Taxonomy" id="3075597"/>
    <lineage>
        <taxon>Bacteria</taxon>
        <taxon>Pseudomonadati</taxon>
        <taxon>Pseudomonadota</taxon>
        <taxon>Alphaproteobacteria</taxon>
        <taxon>Sphingomonadales</taxon>
        <taxon>Erythrobacteraceae</taxon>
        <taxon>Croceicoccus</taxon>
    </lineage>
</organism>
<dbReference type="PANTHER" id="PTHR30373">
    <property type="entry name" value="UPF0603 PROTEIN YGCG"/>
    <property type="match status" value="1"/>
</dbReference>
<evidence type="ECO:0008006" key="4">
    <source>
        <dbReference type="Google" id="ProtNLM"/>
    </source>
</evidence>
<keyword evidence="1" id="KW-1133">Transmembrane helix</keyword>
<dbReference type="RefSeq" id="WP_311339957.1">
    <property type="nucleotide sequence ID" value="NZ_JAVRHS010000002.1"/>
</dbReference>
<dbReference type="PANTHER" id="PTHR30373:SF8">
    <property type="entry name" value="BLL7265 PROTEIN"/>
    <property type="match status" value="1"/>
</dbReference>
<evidence type="ECO:0000313" key="2">
    <source>
        <dbReference type="EMBL" id="MDT0575392.1"/>
    </source>
</evidence>
<keyword evidence="1" id="KW-0812">Transmembrane</keyword>
<keyword evidence="1" id="KW-0472">Membrane</keyword>